<evidence type="ECO:0008006" key="3">
    <source>
        <dbReference type="Google" id="ProtNLM"/>
    </source>
</evidence>
<protein>
    <recommendedName>
        <fullName evidence="3">Secreted protein</fullName>
    </recommendedName>
</protein>
<feature type="chain" id="PRO_5006589288" description="Secreted protein" evidence="1">
    <location>
        <begin position="20"/>
        <end position="73"/>
    </location>
</feature>
<organism evidence="2">
    <name type="scientific">Phakopsora pachyrhizi</name>
    <name type="common">Asian soybean rust disease fungus</name>
    <dbReference type="NCBI Taxonomy" id="170000"/>
    <lineage>
        <taxon>Eukaryota</taxon>
        <taxon>Fungi</taxon>
        <taxon>Dikarya</taxon>
        <taxon>Basidiomycota</taxon>
        <taxon>Pucciniomycotina</taxon>
        <taxon>Pucciniomycetes</taxon>
        <taxon>Pucciniales</taxon>
        <taxon>Phakopsoraceae</taxon>
        <taxon>Phakopsora</taxon>
    </lineage>
</organism>
<feature type="signal peptide" evidence="1">
    <location>
        <begin position="1"/>
        <end position="19"/>
    </location>
</feature>
<sequence>MRCFIFAIAFIAAAQCVLGAGESTSKKLTRRALVDIGILNRGRRPCNTGNSLIEVDILNSYLKNASKAAKNAQ</sequence>
<dbReference type="EMBL" id="KT247258">
    <property type="protein sequence ID" value="ALL41347.1"/>
    <property type="molecule type" value="mRNA"/>
</dbReference>
<reference evidence="2" key="1">
    <citation type="submission" date="2015-07" db="EMBL/GenBank/DDBJ databases">
        <title>Elucidating the P. pachyrhizi secretome and potential effectors.</title>
        <authorList>
            <person name="de Carvalho M.C.C.G."/>
            <person name="Nascimento L.C."/>
            <person name="Darben L.M."/>
            <person name="Polizel-Podanosqui A.M."/>
            <person name="Lopes-Caitar V.S."/>
            <person name="Rocha C.S."/>
            <person name="Qi M."/>
            <person name="Carazolle M."/>
            <person name="Kuwahara M.K."/>
            <person name="Pereira G.A.G."/>
            <person name="Abdelnoor R.V."/>
            <person name="Whitham S.A."/>
            <person name="Marcelino-Guimaraes F.C."/>
        </authorList>
    </citation>
    <scope>NUCLEOTIDE SEQUENCE</scope>
</reference>
<dbReference type="AlphaFoldDB" id="A0A0S1MK83"/>
<keyword evidence="1" id="KW-0732">Signal</keyword>
<proteinExistence type="evidence at transcript level"/>
<name>A0A0S1MK83_PHAPC</name>
<accession>A0A0S1MK83</accession>
<evidence type="ECO:0000256" key="1">
    <source>
        <dbReference type="SAM" id="SignalP"/>
    </source>
</evidence>
<evidence type="ECO:0000313" key="2">
    <source>
        <dbReference type="EMBL" id="ALL41347.1"/>
    </source>
</evidence>